<evidence type="ECO:0000259" key="5">
    <source>
        <dbReference type="Pfam" id="PF07638"/>
    </source>
</evidence>
<dbReference type="InterPro" id="IPR013324">
    <property type="entry name" value="RNA_pol_sigma_r3/r4-like"/>
</dbReference>
<organism evidence="6 7">
    <name type="scientific">Solimonas terrae</name>
    <dbReference type="NCBI Taxonomy" id="1396819"/>
    <lineage>
        <taxon>Bacteria</taxon>
        <taxon>Pseudomonadati</taxon>
        <taxon>Pseudomonadota</taxon>
        <taxon>Gammaproteobacteria</taxon>
        <taxon>Nevskiales</taxon>
        <taxon>Nevskiaceae</taxon>
        <taxon>Solimonas</taxon>
    </lineage>
</organism>
<dbReference type="InterPro" id="IPR013325">
    <property type="entry name" value="RNA_pol_sigma_r2"/>
</dbReference>
<dbReference type="InterPro" id="IPR039425">
    <property type="entry name" value="RNA_pol_sigma-70-like"/>
</dbReference>
<dbReference type="AlphaFoldDB" id="A0A6M2BS22"/>
<dbReference type="Gene3D" id="1.10.10.10">
    <property type="entry name" value="Winged helix-like DNA-binding domain superfamily/Winged helix DNA-binding domain"/>
    <property type="match status" value="1"/>
</dbReference>
<evidence type="ECO:0000256" key="1">
    <source>
        <dbReference type="ARBA" id="ARBA00010641"/>
    </source>
</evidence>
<keyword evidence="7" id="KW-1185">Reference proteome</keyword>
<dbReference type="PANTHER" id="PTHR43133">
    <property type="entry name" value="RNA POLYMERASE ECF-TYPE SIGMA FACTO"/>
    <property type="match status" value="1"/>
</dbReference>
<dbReference type="RefSeq" id="WP_166255494.1">
    <property type="nucleotide sequence ID" value="NZ_JAAMOW010000004.1"/>
</dbReference>
<protein>
    <submittedName>
        <fullName evidence="6">Sigma-70 family RNA polymerase sigma factor</fullName>
    </submittedName>
</protein>
<evidence type="ECO:0000313" key="7">
    <source>
        <dbReference type="Proteomes" id="UP000472676"/>
    </source>
</evidence>
<dbReference type="NCBIfam" id="TIGR02937">
    <property type="entry name" value="sigma70-ECF"/>
    <property type="match status" value="1"/>
</dbReference>
<dbReference type="InterPro" id="IPR036388">
    <property type="entry name" value="WH-like_DNA-bd_sf"/>
</dbReference>
<dbReference type="Gene3D" id="1.10.1740.10">
    <property type="match status" value="1"/>
</dbReference>
<dbReference type="InterPro" id="IPR053812">
    <property type="entry name" value="HTH_Sigma70_ECF-like"/>
</dbReference>
<keyword evidence="4" id="KW-0804">Transcription</keyword>
<dbReference type="GO" id="GO:0016987">
    <property type="term" value="F:sigma factor activity"/>
    <property type="evidence" value="ECO:0007669"/>
    <property type="project" value="UniProtKB-KW"/>
</dbReference>
<keyword evidence="2" id="KW-0805">Transcription regulation</keyword>
<gene>
    <name evidence="6" type="ORF">G7Y85_09550</name>
</gene>
<comment type="similarity">
    <text evidence="1">Belongs to the sigma-70 factor family. ECF subfamily.</text>
</comment>
<evidence type="ECO:0000313" key="6">
    <source>
        <dbReference type="EMBL" id="NGY05011.1"/>
    </source>
</evidence>
<dbReference type="EMBL" id="JAAMOW010000004">
    <property type="protein sequence ID" value="NGY05011.1"/>
    <property type="molecule type" value="Genomic_DNA"/>
</dbReference>
<sequence>MGEITTLLQRAQGGDTQAHQALFTCVYNELRVLARARLAQESALTQLDATGLVHETYLRLSNGVALPATDRRAFFALAAAVMRNVLVDHARRRQSAKRGGGVAPVTLITQVAAECEADEPTDVEALDAALKQLQRFDPRCHDVVELRYFGGLSLEEIAESLNMSLATVKRDWQKARAFLFRSMRS</sequence>
<dbReference type="Proteomes" id="UP000472676">
    <property type="component" value="Unassembled WGS sequence"/>
</dbReference>
<dbReference type="GO" id="GO:0006352">
    <property type="term" value="P:DNA-templated transcription initiation"/>
    <property type="evidence" value="ECO:0007669"/>
    <property type="project" value="InterPro"/>
</dbReference>
<name>A0A6M2BS22_9GAMM</name>
<dbReference type="Pfam" id="PF07638">
    <property type="entry name" value="Sigma70_ECF"/>
    <property type="match status" value="1"/>
</dbReference>
<accession>A0A6M2BS22</accession>
<evidence type="ECO:0000256" key="2">
    <source>
        <dbReference type="ARBA" id="ARBA00023015"/>
    </source>
</evidence>
<dbReference type="InterPro" id="IPR014284">
    <property type="entry name" value="RNA_pol_sigma-70_dom"/>
</dbReference>
<keyword evidence="3" id="KW-0731">Sigma factor</keyword>
<dbReference type="SUPFAM" id="SSF88659">
    <property type="entry name" value="Sigma3 and sigma4 domains of RNA polymerase sigma factors"/>
    <property type="match status" value="1"/>
</dbReference>
<dbReference type="SUPFAM" id="SSF88946">
    <property type="entry name" value="Sigma2 domain of RNA polymerase sigma factors"/>
    <property type="match status" value="1"/>
</dbReference>
<dbReference type="PANTHER" id="PTHR43133:SF39">
    <property type="entry name" value="SIMILAR TO RNA POLYMERASE SIGMA-E FACTOR"/>
    <property type="match status" value="1"/>
</dbReference>
<evidence type="ECO:0000256" key="3">
    <source>
        <dbReference type="ARBA" id="ARBA00023082"/>
    </source>
</evidence>
<reference evidence="6 7" key="1">
    <citation type="journal article" date="2014" name="Int. J. Syst. Evol. Microbiol.">
        <title>Solimonas terrae sp. nov., isolated from soil.</title>
        <authorList>
            <person name="Kim S.J."/>
            <person name="Moon J.Y."/>
            <person name="Weon H.Y."/>
            <person name="Ahn J.H."/>
            <person name="Chen W.M."/>
            <person name="Kwon S.W."/>
        </authorList>
    </citation>
    <scope>NUCLEOTIDE SEQUENCE [LARGE SCALE GENOMIC DNA]</scope>
    <source>
        <strain evidence="6 7">KIS83-12</strain>
    </source>
</reference>
<evidence type="ECO:0000256" key="4">
    <source>
        <dbReference type="ARBA" id="ARBA00023163"/>
    </source>
</evidence>
<proteinExistence type="inferred from homology"/>
<dbReference type="InterPro" id="IPR011517">
    <property type="entry name" value="RNA_pol_sigma70_ECF-like"/>
</dbReference>
<dbReference type="NCBIfam" id="TIGR02999">
    <property type="entry name" value="Sig-70_X6"/>
    <property type="match status" value="1"/>
</dbReference>
<feature type="domain" description="RNA polymerase sigma-70 ECF-like HTH" evidence="5">
    <location>
        <begin position="1"/>
        <end position="184"/>
    </location>
</feature>
<comment type="caution">
    <text evidence="6">The sequence shown here is derived from an EMBL/GenBank/DDBJ whole genome shotgun (WGS) entry which is preliminary data.</text>
</comment>